<gene>
    <name evidence="1" type="ORF">DSO57_1039423</name>
</gene>
<keyword evidence="2" id="KW-1185">Reference proteome</keyword>
<reference evidence="1" key="1">
    <citation type="submission" date="2022-04" db="EMBL/GenBank/DDBJ databases">
        <title>Genome of the entomopathogenic fungus Entomophthora muscae.</title>
        <authorList>
            <person name="Elya C."/>
            <person name="Lovett B.R."/>
            <person name="Lee E."/>
            <person name="Macias A.M."/>
            <person name="Hajek A.E."/>
            <person name="De Bivort B.L."/>
            <person name="Kasson M.T."/>
            <person name="De Fine Licht H.H."/>
            <person name="Stajich J.E."/>
        </authorList>
    </citation>
    <scope>NUCLEOTIDE SEQUENCE</scope>
    <source>
        <strain evidence="1">Berkeley</strain>
    </source>
</reference>
<protein>
    <submittedName>
        <fullName evidence="1">Uncharacterized protein</fullName>
    </submittedName>
</protein>
<accession>A0ACC2SYP0</accession>
<evidence type="ECO:0000313" key="1">
    <source>
        <dbReference type="EMBL" id="KAJ9067410.1"/>
    </source>
</evidence>
<organism evidence="1 2">
    <name type="scientific">Entomophthora muscae</name>
    <dbReference type="NCBI Taxonomy" id="34485"/>
    <lineage>
        <taxon>Eukaryota</taxon>
        <taxon>Fungi</taxon>
        <taxon>Fungi incertae sedis</taxon>
        <taxon>Zoopagomycota</taxon>
        <taxon>Entomophthoromycotina</taxon>
        <taxon>Entomophthoromycetes</taxon>
        <taxon>Entomophthorales</taxon>
        <taxon>Entomophthoraceae</taxon>
        <taxon>Entomophthora</taxon>
    </lineage>
</organism>
<sequence length="116" mass="13193">MTQSLLPQTREALEPCLAQYKPRVGDPAFTNILEFTTLTAARVTNGVDPVNILPTQEMGFHHQHNEFFLTRSNNVDTLKICEPTSHTENPECARFNVLPKRAEGHYEYFGQLNTEC</sequence>
<dbReference type="Proteomes" id="UP001165960">
    <property type="component" value="Unassembled WGS sequence"/>
</dbReference>
<name>A0ACC2SYP0_9FUNG</name>
<proteinExistence type="predicted"/>
<dbReference type="EMBL" id="QTSX02004208">
    <property type="protein sequence ID" value="KAJ9067410.1"/>
    <property type="molecule type" value="Genomic_DNA"/>
</dbReference>
<evidence type="ECO:0000313" key="2">
    <source>
        <dbReference type="Proteomes" id="UP001165960"/>
    </source>
</evidence>
<comment type="caution">
    <text evidence="1">The sequence shown here is derived from an EMBL/GenBank/DDBJ whole genome shotgun (WGS) entry which is preliminary data.</text>
</comment>